<protein>
    <recommendedName>
        <fullName evidence="4">MFS transporter</fullName>
    </recommendedName>
</protein>
<keyword evidence="3" id="KW-1185">Reference proteome</keyword>
<name>A0ABS4TPR1_9PSEU</name>
<feature type="transmembrane region" description="Helical" evidence="1">
    <location>
        <begin position="12"/>
        <end position="32"/>
    </location>
</feature>
<gene>
    <name evidence="2" type="ORF">JOF56_006286</name>
</gene>
<dbReference type="Gene3D" id="1.20.1250.20">
    <property type="entry name" value="MFS general substrate transporter like domains"/>
    <property type="match status" value="1"/>
</dbReference>
<evidence type="ECO:0000256" key="1">
    <source>
        <dbReference type="SAM" id="Phobius"/>
    </source>
</evidence>
<keyword evidence="1" id="KW-0472">Membrane</keyword>
<organism evidence="2 3">
    <name type="scientific">Kibdelosporangium banguiense</name>
    <dbReference type="NCBI Taxonomy" id="1365924"/>
    <lineage>
        <taxon>Bacteria</taxon>
        <taxon>Bacillati</taxon>
        <taxon>Actinomycetota</taxon>
        <taxon>Actinomycetes</taxon>
        <taxon>Pseudonocardiales</taxon>
        <taxon>Pseudonocardiaceae</taxon>
        <taxon>Kibdelosporangium</taxon>
    </lineage>
</organism>
<comment type="caution">
    <text evidence="2">The sequence shown here is derived from an EMBL/GenBank/DDBJ whole genome shotgun (WGS) entry which is preliminary data.</text>
</comment>
<dbReference type="EMBL" id="JAGINW010000001">
    <property type="protein sequence ID" value="MBP2325901.1"/>
    <property type="molecule type" value="Genomic_DNA"/>
</dbReference>
<evidence type="ECO:0000313" key="2">
    <source>
        <dbReference type="EMBL" id="MBP2325901.1"/>
    </source>
</evidence>
<keyword evidence="1" id="KW-1133">Transmembrane helix</keyword>
<sequence length="85" mass="8745">MTDLAVASRISRTVLPGAAMIAVTFGLARYGYGLLLPDMQSELGMGASAAGLISSGAYVSYALAVETHTTAEVVEVSMSWEQSGS</sequence>
<dbReference type="InterPro" id="IPR036259">
    <property type="entry name" value="MFS_trans_sf"/>
</dbReference>
<evidence type="ECO:0008006" key="4">
    <source>
        <dbReference type="Google" id="ProtNLM"/>
    </source>
</evidence>
<dbReference type="SUPFAM" id="SSF103473">
    <property type="entry name" value="MFS general substrate transporter"/>
    <property type="match status" value="1"/>
</dbReference>
<evidence type="ECO:0000313" key="3">
    <source>
        <dbReference type="Proteomes" id="UP001519332"/>
    </source>
</evidence>
<reference evidence="2 3" key="1">
    <citation type="submission" date="2021-03" db="EMBL/GenBank/DDBJ databases">
        <title>Sequencing the genomes of 1000 actinobacteria strains.</title>
        <authorList>
            <person name="Klenk H.-P."/>
        </authorList>
    </citation>
    <scope>NUCLEOTIDE SEQUENCE [LARGE SCALE GENOMIC DNA]</scope>
    <source>
        <strain evidence="2 3">DSM 46670</strain>
    </source>
</reference>
<dbReference type="RefSeq" id="WP_209643033.1">
    <property type="nucleotide sequence ID" value="NZ_JAGINW010000001.1"/>
</dbReference>
<keyword evidence="1" id="KW-0812">Transmembrane</keyword>
<feature type="transmembrane region" description="Helical" evidence="1">
    <location>
        <begin position="44"/>
        <end position="64"/>
    </location>
</feature>
<proteinExistence type="predicted"/>
<accession>A0ABS4TPR1</accession>
<dbReference type="Proteomes" id="UP001519332">
    <property type="component" value="Unassembled WGS sequence"/>
</dbReference>